<dbReference type="InterPro" id="IPR051410">
    <property type="entry name" value="Ferric/Cupric_Reductase"/>
</dbReference>
<keyword evidence="6 12" id="KW-1133">Transmembrane helix</keyword>
<evidence type="ECO:0000256" key="8">
    <source>
        <dbReference type="ARBA" id="ARBA00023065"/>
    </source>
</evidence>
<dbReference type="PANTHER" id="PTHR32361:SF9">
    <property type="entry name" value="FERRIC REDUCTASE TRANSMEMBRANE COMPONENT 3-RELATED"/>
    <property type="match status" value="1"/>
</dbReference>
<sequence>RAVRSVLLRKFPGFTSTGHALVFLVYVAINFTLMFQNLHGDLPGSFAGRMGWITACNMALIVFLALKNTPLAFLTAYSYERLNILHQAAGYCTVFSGLLHAVVSLATLSQANALKIMLLRPQVMGIVAGFTLLIILTTALTLRKRYYEVFYGVHVIMFMLIMISLGLHRPYLGLKAVYVFIFTACIWALDRLYRIVKISSLALGNTATINPLPHGGVRVVVRRTPWRAVSGSHVFLWVPKIRAVETHPFTIVSTNPLELVISAHDGFTKDLLSFASENPGAVLRASCDGPYGTLPNFSKFDHVVLVAGGSGASFTFGTALSLIRKMDKLTKKPVIHFIWIIREYEQQGWFAKELTELNASPHISVTIHITRATHSPFPIPKDDNNKNDSASLTSPSTHDPEKHSPEKTISSISSSTFEKSIVRGRPDIAARIQEIVSRTGMQETLIVAACGPDGLMVEIRRAVAGVVGKGDRSVMLHCEQFGW</sequence>
<keyword evidence="4 12" id="KW-0812">Transmembrane</keyword>
<feature type="transmembrane region" description="Helical" evidence="12">
    <location>
        <begin position="50"/>
        <end position="67"/>
    </location>
</feature>
<dbReference type="InterPro" id="IPR013112">
    <property type="entry name" value="FAD-bd_8"/>
</dbReference>
<comment type="subcellular location">
    <subcellularLocation>
        <location evidence="1">Membrane</location>
        <topology evidence="1">Multi-pass membrane protein</topology>
    </subcellularLocation>
</comment>
<dbReference type="EMBL" id="KZ679011">
    <property type="protein sequence ID" value="PSS18849.1"/>
    <property type="molecule type" value="Genomic_DNA"/>
</dbReference>
<evidence type="ECO:0000256" key="11">
    <source>
        <dbReference type="SAM" id="MobiDB-lite"/>
    </source>
</evidence>
<dbReference type="STRING" id="857342.A0A2T3B2T5"/>
<protein>
    <recommendedName>
        <fullName evidence="13">FAD-binding FR-type domain-containing protein</fullName>
    </recommendedName>
</protein>
<evidence type="ECO:0000313" key="14">
    <source>
        <dbReference type="EMBL" id="PSS18849.1"/>
    </source>
</evidence>
<feature type="compositionally biased region" description="Polar residues" evidence="11">
    <location>
        <begin position="387"/>
        <end position="397"/>
    </location>
</feature>
<keyword evidence="9 12" id="KW-0472">Membrane</keyword>
<keyword evidence="8" id="KW-0406">Ion transport</keyword>
<feature type="transmembrane region" description="Helical" evidence="12">
    <location>
        <begin position="88"/>
        <end position="111"/>
    </location>
</feature>
<evidence type="ECO:0000256" key="3">
    <source>
        <dbReference type="ARBA" id="ARBA00022448"/>
    </source>
</evidence>
<dbReference type="SFLD" id="SFLDG01168">
    <property type="entry name" value="Ferric_reductase_subgroup_(FRE"/>
    <property type="match status" value="1"/>
</dbReference>
<dbReference type="Pfam" id="PF08022">
    <property type="entry name" value="FAD_binding_8"/>
    <property type="match status" value="1"/>
</dbReference>
<keyword evidence="5" id="KW-0249">Electron transport</keyword>
<dbReference type="InParanoid" id="A0A2T3B2T5"/>
<dbReference type="SFLD" id="SFLDS00052">
    <property type="entry name" value="Ferric_Reductase_Domain"/>
    <property type="match status" value="1"/>
</dbReference>
<dbReference type="GO" id="GO:0015677">
    <property type="term" value="P:copper ion import"/>
    <property type="evidence" value="ECO:0007669"/>
    <property type="project" value="TreeGrafter"/>
</dbReference>
<dbReference type="Pfam" id="PF08030">
    <property type="entry name" value="NAD_binding_6"/>
    <property type="match status" value="1"/>
</dbReference>
<dbReference type="GO" id="GO:0006879">
    <property type="term" value="P:intracellular iron ion homeostasis"/>
    <property type="evidence" value="ECO:0007669"/>
    <property type="project" value="TreeGrafter"/>
</dbReference>
<name>A0A2T3B2T5_AMORE</name>
<evidence type="ECO:0000256" key="5">
    <source>
        <dbReference type="ARBA" id="ARBA00022982"/>
    </source>
</evidence>
<dbReference type="InterPro" id="IPR017927">
    <property type="entry name" value="FAD-bd_FR_type"/>
</dbReference>
<evidence type="ECO:0000256" key="9">
    <source>
        <dbReference type="ARBA" id="ARBA00023136"/>
    </source>
</evidence>
<dbReference type="Pfam" id="PF01794">
    <property type="entry name" value="Ferric_reduct"/>
    <property type="match status" value="1"/>
</dbReference>
<dbReference type="CDD" id="cd06186">
    <property type="entry name" value="NOX_Duox_like_FAD_NADP"/>
    <property type="match status" value="1"/>
</dbReference>
<dbReference type="Proteomes" id="UP000241818">
    <property type="component" value="Unassembled WGS sequence"/>
</dbReference>
<dbReference type="InterPro" id="IPR013121">
    <property type="entry name" value="Fe_red_NAD-bd_6"/>
</dbReference>
<accession>A0A2T3B2T5</accession>
<dbReference type="GeneID" id="36568858"/>
<proteinExistence type="inferred from homology"/>
<keyword evidence="10" id="KW-0325">Glycoprotein</keyword>
<dbReference type="SUPFAM" id="SSF52343">
    <property type="entry name" value="Ferredoxin reductase-like, C-terminal NADP-linked domain"/>
    <property type="match status" value="1"/>
</dbReference>
<keyword evidence="3" id="KW-0813">Transport</keyword>
<evidence type="ECO:0000256" key="6">
    <source>
        <dbReference type="ARBA" id="ARBA00022989"/>
    </source>
</evidence>
<comment type="similarity">
    <text evidence="2">Belongs to the ferric reductase (FRE) family.</text>
</comment>
<feature type="region of interest" description="Disordered" evidence="11">
    <location>
        <begin position="374"/>
        <end position="415"/>
    </location>
</feature>
<organism evidence="14 15">
    <name type="scientific">Amorphotheca resinae ATCC 22711</name>
    <dbReference type="NCBI Taxonomy" id="857342"/>
    <lineage>
        <taxon>Eukaryota</taxon>
        <taxon>Fungi</taxon>
        <taxon>Dikarya</taxon>
        <taxon>Ascomycota</taxon>
        <taxon>Pezizomycotina</taxon>
        <taxon>Leotiomycetes</taxon>
        <taxon>Helotiales</taxon>
        <taxon>Amorphothecaceae</taxon>
        <taxon>Amorphotheca</taxon>
    </lineage>
</organism>
<evidence type="ECO:0000256" key="4">
    <source>
        <dbReference type="ARBA" id="ARBA00022692"/>
    </source>
</evidence>
<evidence type="ECO:0000259" key="13">
    <source>
        <dbReference type="PROSITE" id="PS51384"/>
    </source>
</evidence>
<reference evidence="14 15" key="1">
    <citation type="journal article" date="2018" name="New Phytol.">
        <title>Comparative genomics and transcriptomics depict ericoid mycorrhizal fungi as versatile saprotrophs and plant mutualists.</title>
        <authorList>
            <person name="Martino E."/>
            <person name="Morin E."/>
            <person name="Grelet G.A."/>
            <person name="Kuo A."/>
            <person name="Kohler A."/>
            <person name="Daghino S."/>
            <person name="Barry K.W."/>
            <person name="Cichocki N."/>
            <person name="Clum A."/>
            <person name="Dockter R.B."/>
            <person name="Hainaut M."/>
            <person name="Kuo R.C."/>
            <person name="LaButti K."/>
            <person name="Lindahl B.D."/>
            <person name="Lindquist E.A."/>
            <person name="Lipzen A."/>
            <person name="Khouja H.R."/>
            <person name="Magnuson J."/>
            <person name="Murat C."/>
            <person name="Ohm R.A."/>
            <person name="Singer S.W."/>
            <person name="Spatafora J.W."/>
            <person name="Wang M."/>
            <person name="Veneault-Fourrey C."/>
            <person name="Henrissat B."/>
            <person name="Grigoriev I.V."/>
            <person name="Martin F.M."/>
            <person name="Perotto S."/>
        </authorList>
    </citation>
    <scope>NUCLEOTIDE SEQUENCE [LARGE SCALE GENOMIC DNA]</scope>
    <source>
        <strain evidence="14 15">ATCC 22711</strain>
    </source>
</reference>
<dbReference type="Gene3D" id="3.40.50.80">
    <property type="entry name" value="Nucleotide-binding domain of ferredoxin-NADP reductase (FNR) module"/>
    <property type="match status" value="1"/>
</dbReference>
<dbReference type="PANTHER" id="PTHR32361">
    <property type="entry name" value="FERRIC/CUPRIC REDUCTASE TRANSMEMBRANE COMPONENT"/>
    <property type="match status" value="1"/>
</dbReference>
<feature type="transmembrane region" description="Helical" evidence="12">
    <location>
        <begin position="123"/>
        <end position="142"/>
    </location>
</feature>
<feature type="transmembrane region" description="Helical" evidence="12">
    <location>
        <begin position="20"/>
        <end position="38"/>
    </location>
</feature>
<evidence type="ECO:0000256" key="1">
    <source>
        <dbReference type="ARBA" id="ARBA00004141"/>
    </source>
</evidence>
<dbReference type="GO" id="GO:0005886">
    <property type="term" value="C:plasma membrane"/>
    <property type="evidence" value="ECO:0007669"/>
    <property type="project" value="TreeGrafter"/>
</dbReference>
<gene>
    <name evidence="14" type="ORF">M430DRAFT_102226</name>
</gene>
<dbReference type="GO" id="GO:0000293">
    <property type="term" value="F:ferric-chelate reductase activity"/>
    <property type="evidence" value="ECO:0007669"/>
    <property type="project" value="UniProtKB-ARBA"/>
</dbReference>
<feature type="domain" description="FAD-binding FR-type" evidence="13">
    <location>
        <begin position="188"/>
        <end position="297"/>
    </location>
</feature>
<dbReference type="PROSITE" id="PS51384">
    <property type="entry name" value="FAD_FR"/>
    <property type="match status" value="1"/>
</dbReference>
<dbReference type="RefSeq" id="XP_024721201.1">
    <property type="nucleotide sequence ID" value="XM_024860777.1"/>
</dbReference>
<evidence type="ECO:0000256" key="7">
    <source>
        <dbReference type="ARBA" id="ARBA00023002"/>
    </source>
</evidence>
<evidence type="ECO:0000256" key="12">
    <source>
        <dbReference type="SAM" id="Phobius"/>
    </source>
</evidence>
<keyword evidence="15" id="KW-1185">Reference proteome</keyword>
<evidence type="ECO:0000313" key="15">
    <source>
        <dbReference type="Proteomes" id="UP000241818"/>
    </source>
</evidence>
<evidence type="ECO:0000256" key="10">
    <source>
        <dbReference type="ARBA" id="ARBA00023180"/>
    </source>
</evidence>
<dbReference type="AlphaFoldDB" id="A0A2T3B2T5"/>
<feature type="non-terminal residue" evidence="14">
    <location>
        <position position="1"/>
    </location>
</feature>
<feature type="transmembrane region" description="Helical" evidence="12">
    <location>
        <begin position="149"/>
        <end position="166"/>
    </location>
</feature>
<dbReference type="InterPro" id="IPR013130">
    <property type="entry name" value="Fe3_Rdtase_TM_dom"/>
</dbReference>
<evidence type="ECO:0000256" key="2">
    <source>
        <dbReference type="ARBA" id="ARBA00006278"/>
    </source>
</evidence>
<dbReference type="InterPro" id="IPR039261">
    <property type="entry name" value="FNR_nucleotide-bd"/>
</dbReference>
<keyword evidence="7" id="KW-0560">Oxidoreductase</keyword>
<dbReference type="OrthoDB" id="10006946at2759"/>
<dbReference type="GO" id="GO:0006826">
    <property type="term" value="P:iron ion transport"/>
    <property type="evidence" value="ECO:0007669"/>
    <property type="project" value="TreeGrafter"/>
</dbReference>